<name>A0AAV7S138_PLEWA</name>
<accession>A0AAV7S138</accession>
<comment type="caution">
    <text evidence="1">The sequence shown here is derived from an EMBL/GenBank/DDBJ whole genome shotgun (WGS) entry which is preliminary data.</text>
</comment>
<keyword evidence="2" id="KW-1185">Reference proteome</keyword>
<evidence type="ECO:0000313" key="2">
    <source>
        <dbReference type="Proteomes" id="UP001066276"/>
    </source>
</evidence>
<reference evidence="1" key="1">
    <citation type="journal article" date="2022" name="bioRxiv">
        <title>Sequencing and chromosome-scale assembly of the giantPleurodeles waltlgenome.</title>
        <authorList>
            <person name="Brown T."/>
            <person name="Elewa A."/>
            <person name="Iarovenko S."/>
            <person name="Subramanian E."/>
            <person name="Araus A.J."/>
            <person name="Petzold A."/>
            <person name="Susuki M."/>
            <person name="Suzuki K.-i.T."/>
            <person name="Hayashi T."/>
            <person name="Toyoda A."/>
            <person name="Oliveira C."/>
            <person name="Osipova E."/>
            <person name="Leigh N.D."/>
            <person name="Simon A."/>
            <person name="Yun M.H."/>
        </authorList>
    </citation>
    <scope>NUCLEOTIDE SEQUENCE</scope>
    <source>
        <strain evidence="1">20211129_DDA</strain>
        <tissue evidence="1">Liver</tissue>
    </source>
</reference>
<gene>
    <name evidence="1" type="ORF">NDU88_010177</name>
</gene>
<proteinExistence type="predicted"/>
<dbReference type="Proteomes" id="UP001066276">
    <property type="component" value="Chromosome 5"/>
</dbReference>
<organism evidence="1 2">
    <name type="scientific">Pleurodeles waltl</name>
    <name type="common">Iberian ribbed newt</name>
    <dbReference type="NCBI Taxonomy" id="8319"/>
    <lineage>
        <taxon>Eukaryota</taxon>
        <taxon>Metazoa</taxon>
        <taxon>Chordata</taxon>
        <taxon>Craniata</taxon>
        <taxon>Vertebrata</taxon>
        <taxon>Euteleostomi</taxon>
        <taxon>Amphibia</taxon>
        <taxon>Batrachia</taxon>
        <taxon>Caudata</taxon>
        <taxon>Salamandroidea</taxon>
        <taxon>Salamandridae</taxon>
        <taxon>Pleurodelinae</taxon>
        <taxon>Pleurodeles</taxon>
    </lineage>
</organism>
<dbReference type="AlphaFoldDB" id="A0AAV7S138"/>
<sequence length="76" mass="8831">MCFILKPELCYSLAGTRQCRTARAAAWREPAGRVPACVRVYVCAMEVLVPDPPERRQYCDERSELRLCFQRKFCES</sequence>
<evidence type="ECO:0000313" key="1">
    <source>
        <dbReference type="EMBL" id="KAJ1157465.1"/>
    </source>
</evidence>
<protein>
    <submittedName>
        <fullName evidence="1">Uncharacterized protein</fullName>
    </submittedName>
</protein>
<dbReference type="EMBL" id="JANPWB010000009">
    <property type="protein sequence ID" value="KAJ1157465.1"/>
    <property type="molecule type" value="Genomic_DNA"/>
</dbReference>